<evidence type="ECO:0000256" key="1">
    <source>
        <dbReference type="SAM" id="MobiDB-lite"/>
    </source>
</evidence>
<reference evidence="3 4" key="1">
    <citation type="submission" date="2014-01" db="EMBL/GenBank/DDBJ databases">
        <authorList>
            <consortium name="DOE Joint Genome Institute"/>
            <person name="Anderson I."/>
            <person name="Huntemann M."/>
            <person name="Han J."/>
            <person name="Chen A."/>
            <person name="Kyrpides N."/>
            <person name="Mavromatis K."/>
            <person name="Markowitz V."/>
            <person name="Palaniappan K."/>
            <person name="Ivanova N."/>
            <person name="Schaumberg A."/>
            <person name="Pati A."/>
            <person name="Liolios K."/>
            <person name="Nordberg H.P."/>
            <person name="Cantor M.N."/>
            <person name="Hua S.X."/>
            <person name="Woyke T."/>
        </authorList>
    </citation>
    <scope>NUCLEOTIDE SEQUENCE [LARGE SCALE GENOMIC DNA]</scope>
    <source>
        <strain evidence="3 4">XH-48</strain>
    </source>
</reference>
<dbReference type="eggNOG" id="arCOG00121">
    <property type="taxonomic scope" value="Archaea"/>
</dbReference>
<dbReference type="Gene3D" id="3.60.20.10">
    <property type="entry name" value="Glutamine Phosphoribosylpyrophosphate, subunit 1, domain 1"/>
    <property type="match status" value="1"/>
</dbReference>
<feature type="compositionally biased region" description="Basic and acidic residues" evidence="1">
    <location>
        <begin position="591"/>
        <end position="602"/>
    </location>
</feature>
<dbReference type="RefSeq" id="WP_049953254.1">
    <property type="nucleotide sequence ID" value="NZ_CP007055.1"/>
</dbReference>
<feature type="compositionally biased region" description="Polar residues" evidence="1">
    <location>
        <begin position="580"/>
        <end position="590"/>
    </location>
</feature>
<keyword evidence="4" id="KW-1185">Reference proteome</keyword>
<dbReference type="InterPro" id="IPR001962">
    <property type="entry name" value="Asn_synthase"/>
</dbReference>
<organism evidence="3 4">
    <name type="scientific">Halostagnicola larsenii XH-48</name>
    <dbReference type="NCBI Taxonomy" id="797299"/>
    <lineage>
        <taxon>Archaea</taxon>
        <taxon>Methanobacteriati</taxon>
        <taxon>Methanobacteriota</taxon>
        <taxon>Stenosarchaea group</taxon>
        <taxon>Halobacteria</taxon>
        <taxon>Halobacteriales</taxon>
        <taxon>Natrialbaceae</taxon>
        <taxon>Halostagnicola</taxon>
    </lineage>
</organism>
<dbReference type="GeneID" id="25145850"/>
<evidence type="ECO:0000259" key="2">
    <source>
        <dbReference type="Pfam" id="PF00733"/>
    </source>
</evidence>
<sequence length="602" mass="66497">MPGITVADDQFDREAVDDALRSVCFTDRYDSHYVIDGDDGVVAYSGYDEYPIEVFELEEYTIVLEGHLYGTETVEEAVTEAATLVAEERNDELSEWVGERDGDFLLLVVDQDDGTTWAVNDAFGRLPTYRATIGETTILTRELKVVRELAQQAGDGLEPDSLALGQMLLFGYPLGTRTLFEDVEQLPPGSVLELESNTVDSTHEFQFDAHANEHRSVEENARRLRDRFVEACQNRASVTGETVVSLSGGLDSRAVIAGYTHAEGDLLAATSARPNGSNAAEVDVARQVANALDVPWQSYVADRTDRHRELLLEMSQGMNNLGMSLGLNFAEQVATDHPNATFVTGDGGDKAIPDLTPSKDVDSMDELVELVIDGQQVFSLEEVADIVDVELARLVSSVKNRLLSYPESTLEGRYVHFLVRERGINWLNHGEDRTRYYTWSTTPFYALAFFAEAMACPPAQKDGTKLYQEFLAQLSPATLEIDYVDFGAPIDSLTYRVKRFGYEWLSEHPGLKDRVFGLLGQGEGGADSPPMALAEATSDPSDFQEHFSSEAVQRVTWSSGQYTATQQYFLLTLIAAVQQSDDSSRPNSESADGKTDRLSVSQ</sequence>
<feature type="domain" description="Asparagine synthetase" evidence="2">
    <location>
        <begin position="224"/>
        <end position="305"/>
    </location>
</feature>
<dbReference type="SUPFAM" id="SSF52402">
    <property type="entry name" value="Adenine nucleotide alpha hydrolases-like"/>
    <property type="match status" value="1"/>
</dbReference>
<name>W0JQR5_9EURY</name>
<proteinExistence type="predicted"/>
<dbReference type="InterPro" id="IPR051786">
    <property type="entry name" value="ASN_synthetase/amidase"/>
</dbReference>
<dbReference type="Proteomes" id="UP000019024">
    <property type="component" value="Chromosome"/>
</dbReference>
<gene>
    <name evidence="3" type="ORF">HALLA_15630</name>
</gene>
<dbReference type="AlphaFoldDB" id="W0JQR5"/>
<dbReference type="STRING" id="797299.HALLA_15630"/>
<dbReference type="GO" id="GO:0006529">
    <property type="term" value="P:asparagine biosynthetic process"/>
    <property type="evidence" value="ECO:0007669"/>
    <property type="project" value="InterPro"/>
</dbReference>
<dbReference type="InterPro" id="IPR029055">
    <property type="entry name" value="Ntn_hydrolases_N"/>
</dbReference>
<dbReference type="Pfam" id="PF00733">
    <property type="entry name" value="Asn_synthase"/>
    <property type="match status" value="1"/>
</dbReference>
<dbReference type="Gene3D" id="3.40.50.620">
    <property type="entry name" value="HUPs"/>
    <property type="match status" value="1"/>
</dbReference>
<feature type="region of interest" description="Disordered" evidence="1">
    <location>
        <begin position="580"/>
        <end position="602"/>
    </location>
</feature>
<evidence type="ECO:0000313" key="4">
    <source>
        <dbReference type="Proteomes" id="UP000019024"/>
    </source>
</evidence>
<accession>W0JQR5</accession>
<dbReference type="EMBL" id="CP007055">
    <property type="protein sequence ID" value="AHG01076.1"/>
    <property type="molecule type" value="Genomic_DNA"/>
</dbReference>
<dbReference type="GO" id="GO:0004066">
    <property type="term" value="F:asparagine synthase (glutamine-hydrolyzing) activity"/>
    <property type="evidence" value="ECO:0007669"/>
    <property type="project" value="InterPro"/>
</dbReference>
<evidence type="ECO:0000313" key="3">
    <source>
        <dbReference type="EMBL" id="AHG01076.1"/>
    </source>
</evidence>
<dbReference type="InterPro" id="IPR014729">
    <property type="entry name" value="Rossmann-like_a/b/a_fold"/>
</dbReference>
<dbReference type="SUPFAM" id="SSF56235">
    <property type="entry name" value="N-terminal nucleophile aminohydrolases (Ntn hydrolases)"/>
    <property type="match status" value="1"/>
</dbReference>
<dbReference type="PANTHER" id="PTHR43284">
    <property type="entry name" value="ASPARAGINE SYNTHETASE (GLUTAMINE-HYDROLYZING)"/>
    <property type="match status" value="1"/>
</dbReference>
<dbReference type="PANTHER" id="PTHR43284:SF1">
    <property type="entry name" value="ASPARAGINE SYNTHETASE"/>
    <property type="match status" value="1"/>
</dbReference>
<dbReference type="HOGENOM" id="CLU_448081_0_0_2"/>
<protein>
    <recommendedName>
        <fullName evidence="2">Asparagine synthetase domain-containing protein</fullName>
    </recommendedName>
</protein>
<dbReference type="KEGG" id="hlr:HALLA_15630"/>
<dbReference type="OrthoDB" id="8692at2157"/>